<organism evidence="2 3">
    <name type="scientific">Dictyostelium purpureum</name>
    <name type="common">Slime mold</name>
    <dbReference type="NCBI Taxonomy" id="5786"/>
    <lineage>
        <taxon>Eukaryota</taxon>
        <taxon>Amoebozoa</taxon>
        <taxon>Evosea</taxon>
        <taxon>Eumycetozoa</taxon>
        <taxon>Dictyostelia</taxon>
        <taxon>Dictyosteliales</taxon>
        <taxon>Dictyosteliaceae</taxon>
        <taxon>Dictyostelium</taxon>
    </lineage>
</organism>
<dbReference type="InterPro" id="IPR051251">
    <property type="entry name" value="STK_FNIP-Repeat"/>
</dbReference>
<dbReference type="KEGG" id="dpp:DICPUDRAFT_153570"/>
<reference evidence="3" key="1">
    <citation type="journal article" date="2011" name="Genome Biol.">
        <title>Comparative genomics of the social amoebae Dictyostelium discoideum and Dictyostelium purpureum.</title>
        <authorList>
            <consortium name="US DOE Joint Genome Institute (JGI-PGF)"/>
            <person name="Sucgang R."/>
            <person name="Kuo A."/>
            <person name="Tian X."/>
            <person name="Salerno W."/>
            <person name="Parikh A."/>
            <person name="Feasley C.L."/>
            <person name="Dalin E."/>
            <person name="Tu H."/>
            <person name="Huang E."/>
            <person name="Barry K."/>
            <person name="Lindquist E."/>
            <person name="Shapiro H."/>
            <person name="Bruce D."/>
            <person name="Schmutz J."/>
            <person name="Salamov A."/>
            <person name="Fey P."/>
            <person name="Gaudet P."/>
            <person name="Anjard C."/>
            <person name="Babu M.M."/>
            <person name="Basu S."/>
            <person name="Bushmanova Y."/>
            <person name="van der Wel H."/>
            <person name="Katoh-Kurasawa M."/>
            <person name="Dinh C."/>
            <person name="Coutinho P.M."/>
            <person name="Saito T."/>
            <person name="Elias M."/>
            <person name="Schaap P."/>
            <person name="Kay R.R."/>
            <person name="Henrissat B."/>
            <person name="Eichinger L."/>
            <person name="Rivero F."/>
            <person name="Putnam N.H."/>
            <person name="West C.M."/>
            <person name="Loomis W.F."/>
            <person name="Chisholm R.L."/>
            <person name="Shaulsky G."/>
            <person name="Strassmann J.E."/>
            <person name="Queller D.C."/>
            <person name="Kuspa A."/>
            <person name="Grigoriev I.V."/>
        </authorList>
    </citation>
    <scope>NUCLEOTIDE SEQUENCE [LARGE SCALE GENOMIC DNA]</scope>
    <source>
        <strain evidence="3">QSDP1</strain>
    </source>
</reference>
<dbReference type="EMBL" id="GL871105">
    <property type="protein sequence ID" value="EGC34257.1"/>
    <property type="molecule type" value="Genomic_DNA"/>
</dbReference>
<dbReference type="RefSeq" id="XP_003289226.1">
    <property type="nucleotide sequence ID" value="XM_003289178.1"/>
</dbReference>
<dbReference type="Pfam" id="PF05725">
    <property type="entry name" value="FNIP"/>
    <property type="match status" value="6"/>
</dbReference>
<dbReference type="PANTHER" id="PTHR32134">
    <property type="entry name" value="FNIP REPEAT-CONTAINING PROTEIN"/>
    <property type="match status" value="1"/>
</dbReference>
<protein>
    <recommendedName>
        <fullName evidence="4">FNIP repeat-containing protein</fullName>
    </recommendedName>
</protein>
<evidence type="ECO:0000313" key="3">
    <source>
        <dbReference type="Proteomes" id="UP000001064"/>
    </source>
</evidence>
<gene>
    <name evidence="2" type="ORF">DICPUDRAFT_153570</name>
</gene>
<dbReference type="Proteomes" id="UP000001064">
    <property type="component" value="Unassembled WGS sequence"/>
</dbReference>
<dbReference type="SUPFAM" id="SSF52058">
    <property type="entry name" value="L domain-like"/>
    <property type="match status" value="1"/>
</dbReference>
<sequence length="688" mass="79490">MDSNNKSYSNTIDSVNNKNDILFKKIWNNIVIRKKIKFYLNFFNLYYHTRIFTIKEYESFKFKSFLRSIILEFDNTDKHKLFEWMSELPPNIEQIRFKNMVYFRNPTFHSFKDEDFDPFGRPLTTIDIPPQISHISFDPLFNQPFLEPLPNTLKSVELCKFFRQPLHCANDTSKSFLPEDLQELRFYFKGLFNTPIEKHHLPKKLRKMVMGLSFNQPIGHGVLPDTLESLEFSYHFNQPLSPGVLPEGLTFLRFGNSYNQPLIGIPSTVRTLVLGTDFNQPIAPGQLPYGLRELIFSNTSQFNQHIDTSILPNTITKLNFGCGFYQPLTPNSIPPSVTELSLGGSPNTIFGDYWSINANLPTLLGTNMISKYIVTPNCLPKSINALQLNPSFFIKKGSIPNSVYELQGCNFKFVQFIPQSVHKLKLNNDFNRPFKMGELPSHLLTLDLGGDYDQPITTKTFLNNPSLTKLKLSTHFKSTIQPFSLPPLKKLYLGFSYNNPQPFNIPQTLTYLDLGNEMNQPLHNFHMDTAASLKYLKLGSKFNQTIIPCSLPLQLILLELGTDFSQPIDTNWLPPNLKALIIQGSNTTIDEFPLSPLLEYIIIPNNNNKFINSLYDLNNILKQKRKIKKYQLLEKDNDHNNSDIIVNDSNEEDIYEYDLFNVIKVSNYNNTKLFSKYYKIFKENKPTF</sequence>
<keyword evidence="3" id="KW-1185">Reference proteome</keyword>
<dbReference type="AlphaFoldDB" id="F0ZP79"/>
<keyword evidence="1" id="KW-0677">Repeat</keyword>
<evidence type="ECO:0000313" key="2">
    <source>
        <dbReference type="EMBL" id="EGC34257.1"/>
    </source>
</evidence>
<name>F0ZP79_DICPU</name>
<accession>F0ZP79</accession>
<dbReference type="VEuPathDB" id="AmoebaDB:DICPUDRAFT_153570"/>
<evidence type="ECO:0008006" key="4">
    <source>
        <dbReference type="Google" id="ProtNLM"/>
    </source>
</evidence>
<dbReference type="GeneID" id="10500212"/>
<proteinExistence type="predicted"/>
<dbReference type="InParanoid" id="F0ZP79"/>
<dbReference type="PANTHER" id="PTHR32134:SF169">
    <property type="entry name" value="FNIP REPEAT-CONTAINING PROTEIN-RELATED"/>
    <property type="match status" value="1"/>
</dbReference>
<dbReference type="InterPro" id="IPR008615">
    <property type="entry name" value="FNIP"/>
</dbReference>
<evidence type="ECO:0000256" key="1">
    <source>
        <dbReference type="ARBA" id="ARBA00022737"/>
    </source>
</evidence>